<keyword evidence="1" id="KW-1133">Transmembrane helix</keyword>
<gene>
    <name evidence="2" type="ORF">EV137_5699</name>
</gene>
<sequence length="255" mass="27697">MSTAVQTGATLPRGVTDWHRLKHVLRALAIGLRPMLLGYWAVMVLALFLVGIVIQLLSGGVTSSAWDYGTQSPKYFSMAVGITVTPAYFALLISQGITRRMFSVAAGIYLTGAAAATALLWVLVYQVEHVLYAWQDWPGKLTNPHLFTSTSQVGLVFAEFFLLIVAHEVTGWLLGITFVRFGFWRGVLLLPLALVPAAAAEFLLVAQWLADVLNNIGYHRPPLAVAVPSVLVVSVLGVYAGYRLLHPMAVKPPKG</sequence>
<evidence type="ECO:0000313" key="3">
    <source>
        <dbReference type="Proteomes" id="UP000295060"/>
    </source>
</evidence>
<proteinExistence type="predicted"/>
<feature type="transmembrane region" description="Helical" evidence="1">
    <location>
        <begin position="75"/>
        <end position="94"/>
    </location>
</feature>
<keyword evidence="1" id="KW-0472">Membrane</keyword>
<feature type="transmembrane region" description="Helical" evidence="1">
    <location>
        <begin position="36"/>
        <end position="55"/>
    </location>
</feature>
<name>A0ABY2FAK7_9ACTN</name>
<evidence type="ECO:0000256" key="1">
    <source>
        <dbReference type="SAM" id="Phobius"/>
    </source>
</evidence>
<keyword evidence="3" id="KW-1185">Reference proteome</keyword>
<feature type="transmembrane region" description="Helical" evidence="1">
    <location>
        <begin position="106"/>
        <end position="126"/>
    </location>
</feature>
<dbReference type="EMBL" id="SODU01000003">
    <property type="protein sequence ID" value="TDW87616.1"/>
    <property type="molecule type" value="Genomic_DNA"/>
</dbReference>
<feature type="transmembrane region" description="Helical" evidence="1">
    <location>
        <begin position="222"/>
        <end position="245"/>
    </location>
</feature>
<keyword evidence="1" id="KW-0812">Transmembrane</keyword>
<evidence type="ECO:0008006" key="4">
    <source>
        <dbReference type="Google" id="ProtNLM"/>
    </source>
</evidence>
<evidence type="ECO:0000313" key="2">
    <source>
        <dbReference type="EMBL" id="TDW87616.1"/>
    </source>
</evidence>
<accession>A0ABY2FAK7</accession>
<reference evidence="2 3" key="1">
    <citation type="submission" date="2019-03" db="EMBL/GenBank/DDBJ databases">
        <title>Genomic Encyclopedia of Type Strains, Phase III (KMG-III): the genomes of soil and plant-associated and newly described type strains.</title>
        <authorList>
            <person name="Whitman W."/>
        </authorList>
    </citation>
    <scope>NUCLEOTIDE SEQUENCE [LARGE SCALE GENOMIC DNA]</scope>
    <source>
        <strain evidence="2 3">VKMAc-2574</strain>
    </source>
</reference>
<feature type="transmembrane region" description="Helical" evidence="1">
    <location>
        <begin position="187"/>
        <end position="210"/>
    </location>
</feature>
<dbReference type="RefSeq" id="WP_134131417.1">
    <property type="nucleotide sequence ID" value="NZ_SODU01000003.1"/>
</dbReference>
<comment type="caution">
    <text evidence="2">The sequence shown here is derived from an EMBL/GenBank/DDBJ whole genome shotgun (WGS) entry which is preliminary data.</text>
</comment>
<protein>
    <recommendedName>
        <fullName evidence="4">ABC transporter permease</fullName>
    </recommendedName>
</protein>
<organism evidence="2 3">
    <name type="scientific">Kribbella pratensis</name>
    <dbReference type="NCBI Taxonomy" id="2512112"/>
    <lineage>
        <taxon>Bacteria</taxon>
        <taxon>Bacillati</taxon>
        <taxon>Actinomycetota</taxon>
        <taxon>Actinomycetes</taxon>
        <taxon>Propionibacteriales</taxon>
        <taxon>Kribbellaceae</taxon>
        <taxon>Kribbella</taxon>
    </lineage>
</organism>
<dbReference type="Proteomes" id="UP000295060">
    <property type="component" value="Unassembled WGS sequence"/>
</dbReference>